<reference evidence="1 2" key="1">
    <citation type="journal article" date="2023" name="Science">
        <title>Complex scaffold remodeling in plant triterpene biosynthesis.</title>
        <authorList>
            <person name="De La Pena R."/>
            <person name="Hodgson H."/>
            <person name="Liu J.C."/>
            <person name="Stephenson M.J."/>
            <person name="Martin A.C."/>
            <person name="Owen C."/>
            <person name="Harkess A."/>
            <person name="Leebens-Mack J."/>
            <person name="Jimenez L.E."/>
            <person name="Osbourn A."/>
            <person name="Sattely E.S."/>
        </authorList>
    </citation>
    <scope>NUCLEOTIDE SEQUENCE [LARGE SCALE GENOMIC DNA]</scope>
    <source>
        <strain evidence="2">cv. JPN11</strain>
        <tissue evidence="1">Leaf</tissue>
    </source>
</reference>
<organism evidence="1 2">
    <name type="scientific">Melia azedarach</name>
    <name type="common">Chinaberry tree</name>
    <dbReference type="NCBI Taxonomy" id="155640"/>
    <lineage>
        <taxon>Eukaryota</taxon>
        <taxon>Viridiplantae</taxon>
        <taxon>Streptophyta</taxon>
        <taxon>Embryophyta</taxon>
        <taxon>Tracheophyta</taxon>
        <taxon>Spermatophyta</taxon>
        <taxon>Magnoliopsida</taxon>
        <taxon>eudicotyledons</taxon>
        <taxon>Gunneridae</taxon>
        <taxon>Pentapetalae</taxon>
        <taxon>rosids</taxon>
        <taxon>malvids</taxon>
        <taxon>Sapindales</taxon>
        <taxon>Meliaceae</taxon>
        <taxon>Melia</taxon>
    </lineage>
</organism>
<gene>
    <name evidence="1" type="ORF">OWV82_002157</name>
</gene>
<accession>A0ACC1Z0W5</accession>
<evidence type="ECO:0000313" key="2">
    <source>
        <dbReference type="Proteomes" id="UP001164539"/>
    </source>
</evidence>
<protein>
    <submittedName>
        <fullName evidence="1">Early nodulin-like protein</fullName>
    </submittedName>
</protein>
<proteinExistence type="predicted"/>
<dbReference type="Proteomes" id="UP001164539">
    <property type="component" value="Chromosome 1"/>
</dbReference>
<keyword evidence="2" id="KW-1185">Reference proteome</keyword>
<comment type="caution">
    <text evidence="1">The sequence shown here is derived from an EMBL/GenBank/DDBJ whole genome shotgun (WGS) entry which is preliminary data.</text>
</comment>
<name>A0ACC1Z0W5_MELAZ</name>
<evidence type="ECO:0000313" key="1">
    <source>
        <dbReference type="EMBL" id="KAJ4729361.1"/>
    </source>
</evidence>
<dbReference type="EMBL" id="CM051394">
    <property type="protein sequence ID" value="KAJ4729361.1"/>
    <property type="molecule type" value="Genomic_DNA"/>
</dbReference>
<sequence length="178" mass="20010">MANHFSKNSINVVFLFLTTFSSLHFLSVHSFEFQVGGIHGWVVPAANDSKNYNDWASENRFQVGDTIRFKYKKDSVMEVTNEDYKRCNSTHPNFFSNTGDSVFRLDHSGAFYFISGVSGHCEKGQRMIIKVMFYDDSSPEDHGHKSSAASPAAVLALRVSKLAIVQFVLLSSLASYLY</sequence>